<dbReference type="Proteomes" id="UP000000702">
    <property type="component" value="Unassembled WGS sequence"/>
</dbReference>
<proteinExistence type="predicted"/>
<feature type="transmembrane region" description="Helical" evidence="2">
    <location>
        <begin position="531"/>
        <end position="552"/>
    </location>
</feature>
<protein>
    <submittedName>
        <fullName evidence="3">WGS project CAEQ00000000 data, annotated contig 1971</fullName>
    </submittedName>
</protein>
<keyword evidence="2" id="KW-0472">Membrane</keyword>
<feature type="transmembrane region" description="Helical" evidence="2">
    <location>
        <begin position="564"/>
        <end position="587"/>
    </location>
</feature>
<name>F9WAG2_TRYCI</name>
<dbReference type="EMBL" id="CAEQ01001431">
    <property type="protein sequence ID" value="CCD14224.1"/>
    <property type="molecule type" value="Genomic_DNA"/>
</dbReference>
<gene>
    <name evidence="3" type="ORF">TCIL3000_0_48710</name>
</gene>
<keyword evidence="2" id="KW-0812">Transmembrane</keyword>
<evidence type="ECO:0000256" key="2">
    <source>
        <dbReference type="SAM" id="Phobius"/>
    </source>
</evidence>
<feature type="compositionally biased region" description="Low complexity" evidence="1">
    <location>
        <begin position="37"/>
        <end position="57"/>
    </location>
</feature>
<dbReference type="VEuPathDB" id="TriTrypDB:TcIL3000_0_48710"/>
<evidence type="ECO:0000313" key="3">
    <source>
        <dbReference type="EMBL" id="CCD14224.1"/>
    </source>
</evidence>
<feature type="transmembrane region" description="Helical" evidence="2">
    <location>
        <begin position="360"/>
        <end position="383"/>
    </location>
</feature>
<feature type="region of interest" description="Disordered" evidence="1">
    <location>
        <begin position="37"/>
        <end position="90"/>
    </location>
</feature>
<comment type="caution">
    <text evidence="3">The sequence shown here is derived from an EMBL/GenBank/DDBJ whole genome shotgun (WGS) entry which is preliminary data.</text>
</comment>
<organism evidence="3 4">
    <name type="scientific">Trypanosoma congolense (strain IL3000)</name>
    <dbReference type="NCBI Taxonomy" id="1068625"/>
    <lineage>
        <taxon>Eukaryota</taxon>
        <taxon>Discoba</taxon>
        <taxon>Euglenozoa</taxon>
        <taxon>Kinetoplastea</taxon>
        <taxon>Metakinetoplastina</taxon>
        <taxon>Trypanosomatida</taxon>
        <taxon>Trypanosomatidae</taxon>
        <taxon>Trypanosoma</taxon>
        <taxon>Nannomonas</taxon>
    </lineage>
</organism>
<feature type="transmembrane region" description="Helical" evidence="2">
    <location>
        <begin position="322"/>
        <end position="348"/>
    </location>
</feature>
<keyword evidence="2" id="KW-1133">Transmembrane helix</keyword>
<reference evidence="4" key="1">
    <citation type="submission" date="2011-07" db="EMBL/GenBank/DDBJ databases">
        <title>Divergent evolution of antigenic variation in African trypanosomes.</title>
        <authorList>
            <person name="Jackson A.P."/>
            <person name="Berry A."/>
            <person name="Allison H.C."/>
            <person name="Burton P."/>
            <person name="Anderson J."/>
            <person name="Aslett M."/>
            <person name="Brown R."/>
            <person name="Corton N."/>
            <person name="Harris D."/>
            <person name="Hauser H."/>
            <person name="Gamble J."/>
            <person name="Gilderthorp R."/>
            <person name="McQuillan J."/>
            <person name="Quail M.A."/>
            <person name="Sanders M."/>
            <person name="Van Tonder A."/>
            <person name="Ginger M.L."/>
            <person name="Donelson J.E."/>
            <person name="Field M.C."/>
            <person name="Barry J.D."/>
            <person name="Berriman M."/>
            <person name="Hertz-Fowler C."/>
        </authorList>
    </citation>
    <scope>NUCLEOTIDE SEQUENCE [LARGE SCALE GENOMIC DNA]</scope>
    <source>
        <strain evidence="4">IL3000</strain>
    </source>
</reference>
<keyword evidence="4" id="KW-1185">Reference proteome</keyword>
<feature type="transmembrane region" description="Helical" evidence="2">
    <location>
        <begin position="403"/>
        <end position="426"/>
    </location>
</feature>
<dbReference type="OMA" id="FRETFIF"/>
<feature type="transmembrane region" description="Helical" evidence="2">
    <location>
        <begin position="446"/>
        <end position="468"/>
    </location>
</feature>
<reference evidence="3 4" key="2">
    <citation type="journal article" date="2012" name="Proc. Natl. Acad. Sci. U.S.A.">
        <title>Antigenic diversity is generated by distinct evolutionary mechanisms in African trypanosome species.</title>
        <authorList>
            <person name="Jackson A.P."/>
            <person name="Berry A."/>
            <person name="Aslett M."/>
            <person name="Allison H.C."/>
            <person name="Burton P."/>
            <person name="Vavrova-Anderson J."/>
            <person name="Brown R."/>
            <person name="Browne H."/>
            <person name="Corton N."/>
            <person name="Hauser H."/>
            <person name="Gamble J."/>
            <person name="Gilderthorp R."/>
            <person name="Marcello L."/>
            <person name="McQuillan J."/>
            <person name="Otto T.D."/>
            <person name="Quail M.A."/>
            <person name="Sanders M.J."/>
            <person name="van Tonder A."/>
            <person name="Ginger M.L."/>
            <person name="Field M.C."/>
            <person name="Barry J.D."/>
            <person name="Hertz-Fowler C."/>
            <person name="Berriman M."/>
        </authorList>
    </citation>
    <scope>NUCLEOTIDE SEQUENCE [LARGE SCALE GENOMIC DNA]</scope>
    <source>
        <strain evidence="3 4">IL3000</strain>
    </source>
</reference>
<sequence length="607" mass="67634">MHGRHDGFAGDTQLNDSSDISGVFEYLDQRTLPGSSLSFASMSSHSPPASGPASPMGRQSGPSPVVPRGRRWMSLPLPSSRERQPEEGAAARAWRLARKGITNFMENLLEPRGTEQTSANEGRNEPILEVVRMSEPFAQGGNIVGQRAAISEGFYFPPAEEEYDDSYSEEPIVEIDLVSALRAYRKNPNECFGHLVAASLSGRTANNLVTADELKEARLNPYLVCMLLESERLNVSDSEVQREVQRCVDALITTEVERVPRAIFERLVSLFKPPFVRLSDEQHKIVKDSGFEFVQLLYEYPHLSAGGSLCWRSNDTVCSLQFNLFVMVLNTMAEMLCQAGFGLVLMHWMGATTLESHGNYGLYTAIMYGVGYASHLIAMIFLMRGRERQCVYGKMDYAFPSPHLLVLPVVPLYNVVSIVTFVRYSLANRGGMYVAIIHDIKTAQTLSSMSFVTCVAVPQFMCQMFLTSTGNTTSEFNKHFSYSLLSSGVVVTYFMALLRLLWTFTTKTSINYFGFACYSFQSSCFMQRNSALLHMVYSSLPFVLQLNILALVTELTNIGECEGSIVKIVLSGISIVTYLAVFVLLVLRREIVFRIAWVLIPLVALQG</sequence>
<evidence type="ECO:0000256" key="1">
    <source>
        <dbReference type="SAM" id="MobiDB-lite"/>
    </source>
</evidence>
<dbReference type="AlphaFoldDB" id="F9WAG2"/>
<accession>F9WAG2</accession>
<feature type="transmembrane region" description="Helical" evidence="2">
    <location>
        <begin position="480"/>
        <end position="502"/>
    </location>
</feature>
<evidence type="ECO:0000313" key="4">
    <source>
        <dbReference type="Proteomes" id="UP000000702"/>
    </source>
</evidence>
<feature type="non-terminal residue" evidence="3">
    <location>
        <position position="607"/>
    </location>
</feature>